<accession>A0A5N0UTC3</accession>
<dbReference type="Proteomes" id="UP000319769">
    <property type="component" value="Unassembled WGS sequence"/>
</dbReference>
<evidence type="ECO:0000313" key="2">
    <source>
        <dbReference type="EMBL" id="KAA9153252.1"/>
    </source>
</evidence>
<name>A0A5N0UTC3_9PSEU</name>
<dbReference type="EMBL" id="VMNW02000078">
    <property type="protein sequence ID" value="KAA9153252.1"/>
    <property type="molecule type" value="Genomic_DNA"/>
</dbReference>
<gene>
    <name evidence="2" type="ORF">FPZ12_034985</name>
</gene>
<dbReference type="InterPro" id="IPR025870">
    <property type="entry name" value="Glyoxalase-like_dom"/>
</dbReference>
<dbReference type="RefSeq" id="WP_144758838.1">
    <property type="nucleotide sequence ID" value="NZ_VMNW02000078.1"/>
</dbReference>
<protein>
    <submittedName>
        <fullName evidence="2">VOC family protein</fullName>
    </submittedName>
</protein>
<dbReference type="Pfam" id="PF13468">
    <property type="entry name" value="Glyoxalase_3"/>
    <property type="match status" value="1"/>
</dbReference>
<reference evidence="2" key="1">
    <citation type="submission" date="2019-09" db="EMBL/GenBank/DDBJ databases">
        <authorList>
            <person name="Teo W.F.A."/>
            <person name="Duangmal K."/>
        </authorList>
    </citation>
    <scope>NUCLEOTIDE SEQUENCE [LARGE SCALE GENOMIC DNA]</scope>
    <source>
        <strain evidence="2">K81G1</strain>
    </source>
</reference>
<keyword evidence="3" id="KW-1185">Reference proteome</keyword>
<dbReference type="SUPFAM" id="SSF54593">
    <property type="entry name" value="Glyoxalase/Bleomycin resistance protein/Dihydroxybiphenyl dioxygenase"/>
    <property type="match status" value="1"/>
</dbReference>
<evidence type="ECO:0000259" key="1">
    <source>
        <dbReference type="Pfam" id="PF13468"/>
    </source>
</evidence>
<organism evidence="2 3">
    <name type="scientific">Amycolatopsis acidicola</name>
    <dbReference type="NCBI Taxonomy" id="2596893"/>
    <lineage>
        <taxon>Bacteria</taxon>
        <taxon>Bacillati</taxon>
        <taxon>Actinomycetota</taxon>
        <taxon>Actinomycetes</taxon>
        <taxon>Pseudonocardiales</taxon>
        <taxon>Pseudonocardiaceae</taxon>
        <taxon>Amycolatopsis</taxon>
    </lineage>
</organism>
<dbReference type="InterPro" id="IPR029068">
    <property type="entry name" value="Glyas_Bleomycin-R_OHBP_Dase"/>
</dbReference>
<feature type="domain" description="Glyoxalase-like" evidence="1">
    <location>
        <begin position="8"/>
        <end position="186"/>
    </location>
</feature>
<dbReference type="AlphaFoldDB" id="A0A5N0UTC3"/>
<dbReference type="Gene3D" id="3.10.180.10">
    <property type="entry name" value="2,3-Dihydroxybiphenyl 1,2-Dioxygenase, domain 1"/>
    <property type="match status" value="1"/>
</dbReference>
<evidence type="ECO:0000313" key="3">
    <source>
        <dbReference type="Proteomes" id="UP000319769"/>
    </source>
</evidence>
<comment type="caution">
    <text evidence="2">The sequence shown here is derived from an EMBL/GenBank/DDBJ whole genome shotgun (WGS) entry which is preliminary data.</text>
</comment>
<dbReference type="OrthoDB" id="4152030at2"/>
<sequence>MSEDIGYLDHTVLLTRELEAVAKLYTDLGFTLSAPSAHRLSTAVGEPLVQAGTANQCAAFGKSYVEILGLVDENAPDPWHVKEMIKVNRGLLLTAGTGDAEATERRWRAAGFPSTGVRSLERPVETPEGERTLRARGVYLSAETSLGVGFQAGQQLTPEYVHQPHLLRHANGARGLESVLLAVADDAVGEYVDRYSVIFDAQARENGPRYYWQLSAGRFELVAESAFGEILPGEKAPALPFLGAQTFSVENLDVARKLVEDNGIATWDSEGGFFVRAADAFGVSVGFVA</sequence>
<proteinExistence type="predicted"/>